<organism evidence="2 3">
    <name type="scientific">Pleurotus eryngii</name>
    <name type="common">Boletus of the steppes</name>
    <dbReference type="NCBI Taxonomy" id="5323"/>
    <lineage>
        <taxon>Eukaryota</taxon>
        <taxon>Fungi</taxon>
        <taxon>Dikarya</taxon>
        <taxon>Basidiomycota</taxon>
        <taxon>Agaricomycotina</taxon>
        <taxon>Agaricomycetes</taxon>
        <taxon>Agaricomycetidae</taxon>
        <taxon>Agaricales</taxon>
        <taxon>Pleurotineae</taxon>
        <taxon>Pleurotaceae</taxon>
        <taxon>Pleurotus</taxon>
    </lineage>
</organism>
<keyword evidence="1" id="KW-1133">Transmembrane helix</keyword>
<keyword evidence="1" id="KW-0812">Transmembrane</keyword>
<dbReference type="Proteomes" id="UP000807025">
    <property type="component" value="Unassembled WGS sequence"/>
</dbReference>
<keyword evidence="1" id="KW-0472">Membrane</keyword>
<protein>
    <submittedName>
        <fullName evidence="2">Uncharacterized protein</fullName>
    </submittedName>
</protein>
<feature type="transmembrane region" description="Helical" evidence="1">
    <location>
        <begin position="20"/>
        <end position="40"/>
    </location>
</feature>
<dbReference type="AlphaFoldDB" id="A0A9P6A466"/>
<evidence type="ECO:0000313" key="2">
    <source>
        <dbReference type="EMBL" id="KAF9498722.1"/>
    </source>
</evidence>
<name>A0A9P6A466_PLEER</name>
<sequence length="117" mass="12879">MREGVSYQDLKWQLRMCVGHWYTMCFTFGLLGHALSGLRLHGAAMHRALSAAIEEDNGEPARNNLVEKPMRFNAQPDTDVVGYSDIGRIHAFGIPLEEFGSPRGDAACDTPTGLEGE</sequence>
<gene>
    <name evidence="2" type="ORF">BDN71DRAFT_1428668</name>
</gene>
<comment type="caution">
    <text evidence="2">The sequence shown here is derived from an EMBL/GenBank/DDBJ whole genome shotgun (WGS) entry which is preliminary data.</text>
</comment>
<evidence type="ECO:0000256" key="1">
    <source>
        <dbReference type="SAM" id="Phobius"/>
    </source>
</evidence>
<dbReference type="EMBL" id="MU154536">
    <property type="protein sequence ID" value="KAF9498722.1"/>
    <property type="molecule type" value="Genomic_DNA"/>
</dbReference>
<keyword evidence="3" id="KW-1185">Reference proteome</keyword>
<accession>A0A9P6A466</accession>
<proteinExistence type="predicted"/>
<reference evidence="2" key="1">
    <citation type="submission" date="2020-11" db="EMBL/GenBank/DDBJ databases">
        <authorList>
            <consortium name="DOE Joint Genome Institute"/>
            <person name="Ahrendt S."/>
            <person name="Riley R."/>
            <person name="Andreopoulos W."/>
            <person name="Labutti K."/>
            <person name="Pangilinan J."/>
            <person name="Ruiz-Duenas F.J."/>
            <person name="Barrasa J.M."/>
            <person name="Sanchez-Garcia M."/>
            <person name="Camarero S."/>
            <person name="Miyauchi S."/>
            <person name="Serrano A."/>
            <person name="Linde D."/>
            <person name="Babiker R."/>
            <person name="Drula E."/>
            <person name="Ayuso-Fernandez I."/>
            <person name="Pacheco R."/>
            <person name="Padilla G."/>
            <person name="Ferreira P."/>
            <person name="Barriuso J."/>
            <person name="Kellner H."/>
            <person name="Castanera R."/>
            <person name="Alfaro M."/>
            <person name="Ramirez L."/>
            <person name="Pisabarro A.G."/>
            <person name="Kuo A."/>
            <person name="Tritt A."/>
            <person name="Lipzen A."/>
            <person name="He G."/>
            <person name="Yan M."/>
            <person name="Ng V."/>
            <person name="Cullen D."/>
            <person name="Martin F."/>
            <person name="Rosso M.-N."/>
            <person name="Henrissat B."/>
            <person name="Hibbett D."/>
            <person name="Martinez A.T."/>
            <person name="Grigoriev I.V."/>
        </authorList>
    </citation>
    <scope>NUCLEOTIDE SEQUENCE</scope>
    <source>
        <strain evidence="2">ATCC 90797</strain>
    </source>
</reference>
<evidence type="ECO:0000313" key="3">
    <source>
        <dbReference type="Proteomes" id="UP000807025"/>
    </source>
</evidence>